<dbReference type="GO" id="GO:0006364">
    <property type="term" value="P:rRNA processing"/>
    <property type="evidence" value="ECO:0007669"/>
    <property type="project" value="TreeGrafter"/>
</dbReference>
<dbReference type="RefSeq" id="XP_025363385.1">
    <property type="nucleotide sequence ID" value="XM_025507675.1"/>
</dbReference>
<feature type="coiled-coil region" evidence="5">
    <location>
        <begin position="20"/>
        <end position="47"/>
    </location>
</feature>
<dbReference type="Pfam" id="PF01251">
    <property type="entry name" value="Ribosomal_S7e"/>
    <property type="match status" value="1"/>
</dbReference>
<proteinExistence type="inferred from homology"/>
<evidence type="ECO:0000256" key="5">
    <source>
        <dbReference type="SAM" id="Coils"/>
    </source>
</evidence>
<dbReference type="PANTHER" id="PTHR11278">
    <property type="entry name" value="40S RIBOSOMAL PROTEIN S7"/>
    <property type="match status" value="1"/>
</dbReference>
<sequence length="194" mass="21366">MSSKLLRTAGSVGAQPTETESTVINALVELENAVNELKTELRTLHISAAKEVDVKGGKKAIVVFVPMPELSAWRRIQGRVTRELEKKLSDRQVLFIGQRRILAKPGRSSGRSKQPRPRSRTLTSVHASILEDLVYPTEIVGKRYHQAVDGSKLVKVFIDAKDSTSVEHKVASFASSYKALTGKDVTIEFKAADL</sequence>
<reference evidence="6 7" key="1">
    <citation type="journal article" date="2018" name="Mol. Biol. Evol.">
        <title>Broad Genomic Sampling Reveals a Smut Pathogenic Ancestry of the Fungal Clade Ustilaginomycotina.</title>
        <authorList>
            <person name="Kijpornyongpan T."/>
            <person name="Mondo S.J."/>
            <person name="Barry K."/>
            <person name="Sandor L."/>
            <person name="Lee J."/>
            <person name="Lipzen A."/>
            <person name="Pangilinan J."/>
            <person name="LaButti K."/>
            <person name="Hainaut M."/>
            <person name="Henrissat B."/>
            <person name="Grigoriev I.V."/>
            <person name="Spatafora J.W."/>
            <person name="Aime M.C."/>
        </authorList>
    </citation>
    <scope>NUCLEOTIDE SEQUENCE [LARGE SCALE GENOMIC DNA]</scope>
    <source>
        <strain evidence="6 7">MCA 5214</strain>
    </source>
</reference>
<gene>
    <name evidence="6" type="ORF">BDZ90DRAFT_249925</name>
</gene>
<evidence type="ECO:0000313" key="6">
    <source>
        <dbReference type="EMBL" id="PWN28773.1"/>
    </source>
</evidence>
<protein>
    <recommendedName>
        <fullName evidence="4">40S ribosomal protein S7</fullName>
    </recommendedName>
</protein>
<keyword evidence="5" id="KW-0175">Coiled coil</keyword>
<dbReference type="AlphaFoldDB" id="A0A316UXZ8"/>
<dbReference type="GO" id="GO:0003735">
    <property type="term" value="F:structural constituent of ribosome"/>
    <property type="evidence" value="ECO:0007669"/>
    <property type="project" value="InterPro"/>
</dbReference>
<dbReference type="GO" id="GO:0032040">
    <property type="term" value="C:small-subunit processome"/>
    <property type="evidence" value="ECO:0007669"/>
    <property type="project" value="TreeGrafter"/>
</dbReference>
<dbReference type="GeneID" id="37029498"/>
<organism evidence="6 7">
    <name type="scientific">Jaminaea rosea</name>
    <dbReference type="NCBI Taxonomy" id="1569628"/>
    <lineage>
        <taxon>Eukaryota</taxon>
        <taxon>Fungi</taxon>
        <taxon>Dikarya</taxon>
        <taxon>Basidiomycota</taxon>
        <taxon>Ustilaginomycotina</taxon>
        <taxon>Exobasidiomycetes</taxon>
        <taxon>Microstromatales</taxon>
        <taxon>Microstromatales incertae sedis</taxon>
        <taxon>Jaminaea</taxon>
    </lineage>
</organism>
<evidence type="ECO:0000313" key="7">
    <source>
        <dbReference type="Proteomes" id="UP000245884"/>
    </source>
</evidence>
<name>A0A316UXZ8_9BASI</name>
<evidence type="ECO:0000256" key="2">
    <source>
        <dbReference type="ARBA" id="ARBA00022980"/>
    </source>
</evidence>
<dbReference type="GO" id="GO:0006412">
    <property type="term" value="P:translation"/>
    <property type="evidence" value="ECO:0007669"/>
    <property type="project" value="InterPro"/>
</dbReference>
<keyword evidence="3 4" id="KW-0687">Ribonucleoprotein</keyword>
<keyword evidence="7" id="KW-1185">Reference proteome</keyword>
<comment type="similarity">
    <text evidence="1 4">Belongs to the eukaryotic ribosomal protein eS7 family.</text>
</comment>
<dbReference type="STRING" id="1569628.A0A316UXZ8"/>
<dbReference type="GO" id="GO:0042274">
    <property type="term" value="P:ribosomal small subunit biogenesis"/>
    <property type="evidence" value="ECO:0007669"/>
    <property type="project" value="TreeGrafter"/>
</dbReference>
<dbReference type="EMBL" id="KZ819664">
    <property type="protein sequence ID" value="PWN28773.1"/>
    <property type="molecule type" value="Genomic_DNA"/>
</dbReference>
<evidence type="ECO:0000256" key="3">
    <source>
        <dbReference type="ARBA" id="ARBA00023274"/>
    </source>
</evidence>
<dbReference type="GO" id="GO:0022627">
    <property type="term" value="C:cytosolic small ribosomal subunit"/>
    <property type="evidence" value="ECO:0007669"/>
    <property type="project" value="TreeGrafter"/>
</dbReference>
<dbReference type="Proteomes" id="UP000245884">
    <property type="component" value="Unassembled WGS sequence"/>
</dbReference>
<dbReference type="GO" id="GO:0030686">
    <property type="term" value="C:90S preribosome"/>
    <property type="evidence" value="ECO:0007669"/>
    <property type="project" value="TreeGrafter"/>
</dbReference>
<dbReference type="OrthoDB" id="1724687at2759"/>
<keyword evidence="2 4" id="KW-0689">Ribosomal protein</keyword>
<dbReference type="PANTHER" id="PTHR11278:SF0">
    <property type="entry name" value="SMALL RIBOSOMAL SUBUNIT PROTEIN ES7"/>
    <property type="match status" value="1"/>
</dbReference>
<accession>A0A316UXZ8</accession>
<evidence type="ECO:0000256" key="1">
    <source>
        <dbReference type="ARBA" id="ARBA00007820"/>
    </source>
</evidence>
<dbReference type="InterPro" id="IPR000554">
    <property type="entry name" value="Ribosomal_eS7"/>
</dbReference>
<evidence type="ECO:0000256" key="4">
    <source>
        <dbReference type="RuleBase" id="RU364105"/>
    </source>
</evidence>